<name>A0A1B7NDI7_9AGAM</name>
<evidence type="ECO:0000313" key="3">
    <source>
        <dbReference type="EMBL" id="OAX42931.1"/>
    </source>
</evidence>
<gene>
    <name evidence="3" type="ORF">K503DRAFT_796783</name>
</gene>
<dbReference type="EMBL" id="KV448147">
    <property type="protein sequence ID" value="OAX42931.1"/>
    <property type="molecule type" value="Genomic_DNA"/>
</dbReference>
<feature type="compositionally biased region" description="Low complexity" evidence="1">
    <location>
        <begin position="337"/>
        <end position="354"/>
    </location>
</feature>
<organism evidence="3 4">
    <name type="scientific">Rhizopogon vinicolor AM-OR11-026</name>
    <dbReference type="NCBI Taxonomy" id="1314800"/>
    <lineage>
        <taxon>Eukaryota</taxon>
        <taxon>Fungi</taxon>
        <taxon>Dikarya</taxon>
        <taxon>Basidiomycota</taxon>
        <taxon>Agaricomycotina</taxon>
        <taxon>Agaricomycetes</taxon>
        <taxon>Agaricomycetidae</taxon>
        <taxon>Boletales</taxon>
        <taxon>Suillineae</taxon>
        <taxon>Rhizopogonaceae</taxon>
        <taxon>Rhizopogon</taxon>
    </lineage>
</organism>
<sequence>MDALDGLDTGLVRRQGLAVIESLLGANPMTSSTQATTSAAGLSGLVGAITSIIPPIISLPLGSSTTPTSTHSSSSSTGSTSSSATPSKIASTTSSISTSLIPSTSASSTPSTLASTPAVTPTVTASPVVYTSSDGTSIVYVTSYVSNSTASPTSAPPETFLQNKPLEGGVFALVGIVVLVIIFVIITFTIRRRRRNRMENEIADAITFDPSVTEHYIDEESRMSAIEKYGFSGSSSGHGHSFGHTPNLAYASPMPAQYDYHGQGYEQQAAYRVPQPQAPIYNQDNAVNTGGANLTRKYSDRKPVPPLLPNPVYDPSHSPVLPSHFHSLEDSSPPIPRSSSPSAPAANEATPALPDHFGEDDYCGDDPYTGVLQAC</sequence>
<dbReference type="STRING" id="1314800.A0A1B7NDI7"/>
<feature type="compositionally biased region" description="Polar residues" evidence="1">
    <location>
        <begin position="280"/>
        <end position="292"/>
    </location>
</feature>
<accession>A0A1B7NDI7</accession>
<keyword evidence="2" id="KW-0812">Transmembrane</keyword>
<keyword evidence="4" id="KW-1185">Reference proteome</keyword>
<feature type="transmembrane region" description="Helical" evidence="2">
    <location>
        <begin position="170"/>
        <end position="190"/>
    </location>
</feature>
<evidence type="ECO:0000256" key="2">
    <source>
        <dbReference type="SAM" id="Phobius"/>
    </source>
</evidence>
<feature type="region of interest" description="Disordered" evidence="1">
    <location>
        <begin position="99"/>
        <end position="118"/>
    </location>
</feature>
<dbReference type="Proteomes" id="UP000092154">
    <property type="component" value="Unassembled WGS sequence"/>
</dbReference>
<keyword evidence="2" id="KW-1133">Transmembrane helix</keyword>
<protein>
    <submittedName>
        <fullName evidence="3">Uncharacterized protein</fullName>
    </submittedName>
</protein>
<proteinExistence type="predicted"/>
<evidence type="ECO:0000256" key="1">
    <source>
        <dbReference type="SAM" id="MobiDB-lite"/>
    </source>
</evidence>
<dbReference type="AlphaFoldDB" id="A0A1B7NDI7"/>
<evidence type="ECO:0000313" key="4">
    <source>
        <dbReference type="Proteomes" id="UP000092154"/>
    </source>
</evidence>
<dbReference type="InParanoid" id="A0A1B7NDI7"/>
<feature type="region of interest" description="Disordered" evidence="1">
    <location>
        <begin position="280"/>
        <end position="365"/>
    </location>
</feature>
<dbReference type="OrthoDB" id="2693038at2759"/>
<feature type="region of interest" description="Disordered" evidence="1">
    <location>
        <begin position="63"/>
        <end position="88"/>
    </location>
</feature>
<reference evidence="3 4" key="1">
    <citation type="submission" date="2016-06" db="EMBL/GenBank/DDBJ databases">
        <title>Comparative genomics of the ectomycorrhizal sister species Rhizopogon vinicolor and Rhizopogon vesiculosus (Basidiomycota: Boletales) reveals a divergence of the mating type B locus.</title>
        <authorList>
            <consortium name="DOE Joint Genome Institute"/>
            <person name="Mujic A.B."/>
            <person name="Kuo A."/>
            <person name="Tritt A."/>
            <person name="Lipzen A."/>
            <person name="Chen C."/>
            <person name="Johnson J."/>
            <person name="Sharma A."/>
            <person name="Barry K."/>
            <person name="Grigoriev I.V."/>
            <person name="Spatafora J.W."/>
        </authorList>
    </citation>
    <scope>NUCLEOTIDE SEQUENCE [LARGE SCALE GENOMIC DNA]</scope>
    <source>
        <strain evidence="3 4">AM-OR11-026</strain>
    </source>
</reference>
<keyword evidence="2" id="KW-0472">Membrane</keyword>